<protein>
    <submittedName>
        <fullName evidence="7">PLP-dependent transferase</fullName>
    </submittedName>
</protein>
<accession>A0A926E5Y0</accession>
<comment type="cofactor">
    <cofactor evidence="1 6">
        <name>pyridoxal 5'-phosphate</name>
        <dbReference type="ChEBI" id="CHEBI:597326"/>
    </cofactor>
</comment>
<evidence type="ECO:0000256" key="6">
    <source>
        <dbReference type="RuleBase" id="RU362118"/>
    </source>
</evidence>
<evidence type="ECO:0000256" key="4">
    <source>
        <dbReference type="ARBA" id="ARBA00022898"/>
    </source>
</evidence>
<dbReference type="GO" id="GO:0030170">
    <property type="term" value="F:pyridoxal phosphate binding"/>
    <property type="evidence" value="ECO:0007669"/>
    <property type="project" value="InterPro"/>
</dbReference>
<sequence length="421" mass="45833">MREETKCLHAGYTPKNGEPRVVPICQSTTYLYESTDEVGALFDLTKNGYFYSRIANPTVCAVEDKIAALEGGVGALCTTSGQAANLLAVLNICSAGDSIISAPTIYGGTINLFAVTLKRLGIECIFVDPEASEEEIQKAFKPNTRLVFGETIANPAICVFDIEKFASIAHKNGVPLIIDNTFATPILCRPFEFGADIVTHSTTKYMDGHAVQVGGVIVDSGNFDWTNGKYPELCEPDESYHGLRYVEAFGNAAYITKARVQLMRDFGVYPGATAAFYLNLGLETLAVRMERYCENAEKVARHFAASDKVESVSYPSLETDPYHERAKKYLPKGCSGVLSFTIKGGREKAAKFMDSLKLASNEVHVADIRTCVLHPASATHRQLTDEQLIAAGINPGLIRFSVGLENVDDIIEDIDQALANI</sequence>
<dbReference type="PANTHER" id="PTHR43797:SF3">
    <property type="entry name" value="O-ACETYLHOMOSERINE SULFHYDRYLASE"/>
    <property type="match status" value="1"/>
</dbReference>
<evidence type="ECO:0000256" key="2">
    <source>
        <dbReference type="ARBA" id="ARBA00009077"/>
    </source>
</evidence>
<evidence type="ECO:0000313" key="7">
    <source>
        <dbReference type="EMBL" id="MBC8560872.1"/>
    </source>
</evidence>
<dbReference type="PIRSF" id="PIRSF001434">
    <property type="entry name" value="CGS"/>
    <property type="match status" value="1"/>
</dbReference>
<dbReference type="GO" id="GO:0019346">
    <property type="term" value="P:transsulfuration"/>
    <property type="evidence" value="ECO:0007669"/>
    <property type="project" value="InterPro"/>
</dbReference>
<dbReference type="RefSeq" id="WP_249296167.1">
    <property type="nucleotide sequence ID" value="NZ_JACRSV010000005.1"/>
</dbReference>
<dbReference type="GO" id="GO:0005737">
    <property type="term" value="C:cytoplasm"/>
    <property type="evidence" value="ECO:0007669"/>
    <property type="project" value="TreeGrafter"/>
</dbReference>
<dbReference type="Pfam" id="PF01053">
    <property type="entry name" value="Cys_Met_Meta_PP"/>
    <property type="match status" value="1"/>
</dbReference>
<keyword evidence="4 5" id="KW-0663">Pyridoxal phosphate</keyword>
<dbReference type="InterPro" id="IPR000277">
    <property type="entry name" value="Cys/Met-Metab_PyrdxlP-dep_enz"/>
</dbReference>
<evidence type="ECO:0000256" key="1">
    <source>
        <dbReference type="ARBA" id="ARBA00001933"/>
    </source>
</evidence>
<evidence type="ECO:0000313" key="8">
    <source>
        <dbReference type="Proteomes" id="UP000610760"/>
    </source>
</evidence>
<keyword evidence="3 7" id="KW-0808">Transferase</keyword>
<dbReference type="InterPro" id="IPR015421">
    <property type="entry name" value="PyrdxlP-dep_Trfase_major"/>
</dbReference>
<keyword evidence="8" id="KW-1185">Reference proteome</keyword>
<evidence type="ECO:0000256" key="3">
    <source>
        <dbReference type="ARBA" id="ARBA00022679"/>
    </source>
</evidence>
<reference evidence="7" key="1">
    <citation type="submission" date="2020-08" db="EMBL/GenBank/DDBJ databases">
        <title>Genome public.</title>
        <authorList>
            <person name="Liu C."/>
            <person name="Sun Q."/>
        </authorList>
    </citation>
    <scope>NUCLEOTIDE SEQUENCE</scope>
    <source>
        <strain evidence="7">NSJ-33</strain>
    </source>
</reference>
<name>A0A926E5Y0_9FIRM</name>
<dbReference type="PANTHER" id="PTHR43797">
    <property type="entry name" value="HOMOCYSTEINE/CYSTEINE SYNTHASE"/>
    <property type="match status" value="1"/>
</dbReference>
<dbReference type="SUPFAM" id="SSF53383">
    <property type="entry name" value="PLP-dependent transferases"/>
    <property type="match status" value="1"/>
</dbReference>
<evidence type="ECO:0000256" key="5">
    <source>
        <dbReference type="PIRSR" id="PIRSR001434-2"/>
    </source>
</evidence>
<dbReference type="Gene3D" id="3.90.1150.10">
    <property type="entry name" value="Aspartate Aminotransferase, domain 1"/>
    <property type="match status" value="1"/>
</dbReference>
<dbReference type="FunFam" id="3.40.640.10:FF:000035">
    <property type="entry name" value="O-succinylhomoserine sulfhydrylase"/>
    <property type="match status" value="1"/>
</dbReference>
<dbReference type="GO" id="GO:0006535">
    <property type="term" value="P:cysteine biosynthetic process from serine"/>
    <property type="evidence" value="ECO:0007669"/>
    <property type="project" value="TreeGrafter"/>
</dbReference>
<dbReference type="EMBL" id="JACRSV010000005">
    <property type="protein sequence ID" value="MBC8560872.1"/>
    <property type="molecule type" value="Genomic_DNA"/>
</dbReference>
<dbReference type="GO" id="GO:0071269">
    <property type="term" value="P:L-homocysteine biosynthetic process"/>
    <property type="evidence" value="ECO:0007669"/>
    <property type="project" value="TreeGrafter"/>
</dbReference>
<dbReference type="InterPro" id="IPR015424">
    <property type="entry name" value="PyrdxlP-dep_Trfase"/>
</dbReference>
<dbReference type="Proteomes" id="UP000610760">
    <property type="component" value="Unassembled WGS sequence"/>
</dbReference>
<dbReference type="GO" id="GO:0004124">
    <property type="term" value="F:cysteine synthase activity"/>
    <property type="evidence" value="ECO:0007669"/>
    <property type="project" value="TreeGrafter"/>
</dbReference>
<gene>
    <name evidence="7" type="ORF">H8710_12430</name>
</gene>
<proteinExistence type="inferred from homology"/>
<dbReference type="GO" id="GO:0003961">
    <property type="term" value="F:O-acetylhomoserine aminocarboxypropyltransferase activity"/>
    <property type="evidence" value="ECO:0007669"/>
    <property type="project" value="TreeGrafter"/>
</dbReference>
<comment type="similarity">
    <text evidence="2 6">Belongs to the trans-sulfuration enzymes family.</text>
</comment>
<feature type="modified residue" description="N6-(pyridoxal phosphate)lysine" evidence="5">
    <location>
        <position position="204"/>
    </location>
</feature>
<comment type="caution">
    <text evidence="7">The sequence shown here is derived from an EMBL/GenBank/DDBJ whole genome shotgun (WGS) entry which is preliminary data.</text>
</comment>
<dbReference type="Gene3D" id="3.40.640.10">
    <property type="entry name" value="Type I PLP-dependent aspartate aminotransferase-like (Major domain)"/>
    <property type="match status" value="1"/>
</dbReference>
<organism evidence="7 8">
    <name type="scientific">Fumia xinanensis</name>
    <dbReference type="NCBI Taxonomy" id="2763659"/>
    <lineage>
        <taxon>Bacteria</taxon>
        <taxon>Bacillati</taxon>
        <taxon>Bacillota</taxon>
        <taxon>Clostridia</taxon>
        <taxon>Eubacteriales</taxon>
        <taxon>Oscillospiraceae</taxon>
        <taxon>Fumia</taxon>
    </lineage>
</organism>
<dbReference type="NCBIfam" id="TIGR01326">
    <property type="entry name" value="OAH_OAS_sulfhy"/>
    <property type="match status" value="1"/>
</dbReference>
<dbReference type="AlphaFoldDB" id="A0A926E5Y0"/>
<dbReference type="CDD" id="cd00614">
    <property type="entry name" value="CGS_like"/>
    <property type="match status" value="1"/>
</dbReference>
<dbReference type="InterPro" id="IPR015422">
    <property type="entry name" value="PyrdxlP-dep_Trfase_small"/>
</dbReference>
<dbReference type="InterPro" id="IPR006235">
    <property type="entry name" value="OAc-hSer/O-AcSer_sulfhydrylase"/>
</dbReference>